<name>A0A0S3EXK0_9SPHN</name>
<accession>A0A0S3EXK0</accession>
<sequence length="64" mass="7046">MGTISLRVRKDGTIHVSRHIPAPPFPFLASRDPGFATPGFDARIEAAFQILLLAHPLIARRSIQ</sequence>
<dbReference type="KEGG" id="sbd:ATN00_07270"/>
<organism evidence="1 2">
    <name type="scientific">Sphingobium baderi</name>
    <dbReference type="NCBI Taxonomy" id="1332080"/>
    <lineage>
        <taxon>Bacteria</taxon>
        <taxon>Pseudomonadati</taxon>
        <taxon>Pseudomonadota</taxon>
        <taxon>Alphaproteobacteria</taxon>
        <taxon>Sphingomonadales</taxon>
        <taxon>Sphingomonadaceae</taxon>
        <taxon>Sphingobium</taxon>
    </lineage>
</organism>
<proteinExistence type="predicted"/>
<evidence type="ECO:0000313" key="1">
    <source>
        <dbReference type="EMBL" id="ALR20132.1"/>
    </source>
</evidence>
<reference evidence="1 2" key="1">
    <citation type="submission" date="2015-11" db="EMBL/GenBank/DDBJ databases">
        <title>A Two-component Flavoprotein Monooxygenase System MeaXY Responsible for para-Hydroxylation of 2-Methyl-6-ethylaniline and 2,6-Diethylaniline in Sphingobium baderi DE-13.</title>
        <authorList>
            <person name="Cheng M."/>
            <person name="Meng Q."/>
            <person name="Yang Y."/>
            <person name="Chu C."/>
            <person name="Yan X."/>
            <person name="He J."/>
            <person name="Li S."/>
        </authorList>
    </citation>
    <scope>NUCLEOTIDE SEQUENCE [LARGE SCALE GENOMIC DNA]</scope>
    <source>
        <strain evidence="1 2">DE-13</strain>
    </source>
</reference>
<dbReference type="STRING" id="1332080.ATN00_07270"/>
<gene>
    <name evidence="1" type="ORF">ATN00_07270</name>
</gene>
<dbReference type="AlphaFoldDB" id="A0A0S3EXK0"/>
<keyword evidence="2" id="KW-1185">Reference proteome</keyword>
<protein>
    <submittedName>
        <fullName evidence="1">Uncharacterized protein</fullName>
    </submittedName>
</protein>
<dbReference type="EMBL" id="CP013264">
    <property type="protein sequence ID" value="ALR20132.1"/>
    <property type="molecule type" value="Genomic_DNA"/>
</dbReference>
<dbReference type="Proteomes" id="UP000056968">
    <property type="component" value="Chromosome"/>
</dbReference>
<evidence type="ECO:0000313" key="2">
    <source>
        <dbReference type="Proteomes" id="UP000056968"/>
    </source>
</evidence>